<dbReference type="SUPFAM" id="SSF51445">
    <property type="entry name" value="(Trans)glycosidases"/>
    <property type="match status" value="1"/>
</dbReference>
<organism evidence="1 2">
    <name type="scientific">Gemmatirosa kalamazoonensis</name>
    <dbReference type="NCBI Taxonomy" id="861299"/>
    <lineage>
        <taxon>Bacteria</taxon>
        <taxon>Pseudomonadati</taxon>
        <taxon>Gemmatimonadota</taxon>
        <taxon>Gemmatimonadia</taxon>
        <taxon>Gemmatimonadales</taxon>
        <taxon>Gemmatimonadaceae</taxon>
        <taxon>Gemmatirosa</taxon>
    </lineage>
</organism>
<evidence type="ECO:0000313" key="1">
    <source>
        <dbReference type="EMBL" id="AHG92386.1"/>
    </source>
</evidence>
<proteinExistence type="predicted"/>
<evidence type="ECO:0000313" key="2">
    <source>
        <dbReference type="Proteomes" id="UP000019151"/>
    </source>
</evidence>
<sequence length="609" mass="67562">MTDSFSRRDWLKTVAGASAGAAVSAAAPAPAGAEPPTPAPAVQTAVQVRDVHAPGDIVDLVSTSDVFIPPRGRSFMKFSFDFPEPSVAFGDHRFGFLVFTEENTYALDRARMRAGGTGDALQLTCDGFTWAGGQEKAPGTLTATFRRTGTTIEWDVVAEMPHPIKTVTTVIRDVPRGRIAVGGGAPFDPTDGDVLAGYTFGAGDLHGAGVPISITTPIAAALPSDGDVYALSTLDDRVRPKRFYFQAGERAYRVEAIYEHDAWRDDRRVAVPRWRLARTTSLDAAVQQHMQHVERAFDLETWEARTDVPRWMRDVALVTTLHGQHYTGFIFNDYARQLEILRWMATQIPASRVLVFLAAWDGRYYWDYPKYEVPARMGGEAGFRRLIGEGQRMGFKMMPMYGTNSANRKLAMWPKIAGGVTRKIDGDTYHLNWVDWNNDRHQDGWLEYMNLGADPWRNWLEGRIAEMIERYGVDAYFLDIVGGHVNSTTGDMHEGTRRMITNLRAKYPKVVAVGEMPYDALHGFIPMFHAGGGPLWQKYSRFYSHLSAPAPGRGSSGVHESGFGRFNTETLGLYPSTIPTLQVVDDTFTKHRDTMAAIIARAKARAGIA</sequence>
<gene>
    <name evidence="1" type="ORF">J421_4851</name>
</gene>
<keyword evidence="1" id="KW-0614">Plasmid</keyword>
<dbReference type="KEGG" id="gba:J421_4851"/>
<dbReference type="InParanoid" id="W0RNS2"/>
<dbReference type="OrthoDB" id="3652041at2"/>
<dbReference type="InterPro" id="IPR006311">
    <property type="entry name" value="TAT_signal"/>
</dbReference>
<dbReference type="Proteomes" id="UP000019151">
    <property type="component" value="Plasmid 1"/>
</dbReference>
<reference evidence="1 2" key="1">
    <citation type="journal article" date="2014" name="Genome Announc.">
        <title>Genome Sequence and Methylome of Soil Bacterium Gemmatirosa kalamazoonensis KBS708T, a Member of the Rarely Cultivated Gemmatimonadetes Phylum.</title>
        <authorList>
            <person name="Debruyn J.M."/>
            <person name="Radosevich M."/>
            <person name="Wommack K.E."/>
            <person name="Polson S.W."/>
            <person name="Hauser L.J."/>
            <person name="Fawaz M.N."/>
            <person name="Korlach J."/>
            <person name="Tsai Y.C."/>
        </authorList>
    </citation>
    <scope>NUCLEOTIDE SEQUENCE [LARGE SCALE GENOMIC DNA]</scope>
    <source>
        <strain evidence="1 2">KBS708</strain>
        <plasmid evidence="2">Plasmid 1</plasmid>
    </source>
</reference>
<dbReference type="InterPro" id="IPR017853">
    <property type="entry name" value="GH"/>
</dbReference>
<dbReference type="AlphaFoldDB" id="W0RNS2"/>
<dbReference type="PROSITE" id="PS51318">
    <property type="entry name" value="TAT"/>
    <property type="match status" value="1"/>
</dbReference>
<accession>W0RNS2</accession>
<keyword evidence="2" id="KW-1185">Reference proteome</keyword>
<protein>
    <submittedName>
        <fullName evidence="1">Uncharacterized protein</fullName>
    </submittedName>
</protein>
<dbReference type="RefSeq" id="WP_148306517.1">
    <property type="nucleotide sequence ID" value="NZ_CP007129.1"/>
</dbReference>
<geneLocation type="plasmid" evidence="1 2">
    <name>1</name>
</geneLocation>
<dbReference type="EMBL" id="CP007129">
    <property type="protein sequence ID" value="AHG92386.1"/>
    <property type="molecule type" value="Genomic_DNA"/>
</dbReference>
<name>W0RNS2_9BACT</name>
<dbReference type="HOGENOM" id="CLU_497677_0_0_0"/>